<dbReference type="InterPro" id="IPR007050">
    <property type="entry name" value="HTH_bacterioopsin"/>
</dbReference>
<dbReference type="RefSeq" id="WP_089697142.1">
    <property type="nucleotide sequence ID" value="NZ_FNHL01000002.1"/>
</dbReference>
<keyword evidence="1" id="KW-0805">Transcription regulation</keyword>
<dbReference type="EMBL" id="FNHL01000002">
    <property type="protein sequence ID" value="SDM52005.1"/>
    <property type="molecule type" value="Genomic_DNA"/>
</dbReference>
<dbReference type="STRING" id="660521.SAMN04487949_1941"/>
<evidence type="ECO:0000313" key="6">
    <source>
        <dbReference type="Proteomes" id="UP000199451"/>
    </source>
</evidence>
<feature type="domain" description="HTH bat-type" evidence="3">
    <location>
        <begin position="156"/>
        <end position="207"/>
    </location>
</feature>
<accession>A0A1G9TXP1</accession>
<reference evidence="6" key="1">
    <citation type="submission" date="2016-10" db="EMBL/GenBank/DDBJ databases">
        <authorList>
            <person name="Varghese N."/>
            <person name="Submissions S."/>
        </authorList>
    </citation>
    <scope>NUCLEOTIDE SEQUENCE [LARGE SCALE GENOMIC DNA]</scope>
    <source>
        <strain evidence="6">CGMCC 1.10119</strain>
    </source>
</reference>
<sequence>MAIILELSLPAESFALGDVLEAVPGTKLELDQVVPTGGRKLPYLWVETTDFEQFEEYAQDAPNVADLEAVETAGDKRLYQLRWQGRVENFTTGVVEAQGTILAGRASSTCWEFRLRFPDRSHAKAFQSHCVETETPLDLSKVYDLSQGSARKEYGLTEKQYVALQLAYERGYFREPRGADLADLGSELDISPRAVSYRLRRGVSSLVEHSIDP</sequence>
<evidence type="ECO:0000256" key="1">
    <source>
        <dbReference type="ARBA" id="ARBA00023015"/>
    </source>
</evidence>
<dbReference type="AlphaFoldDB" id="A0A1G9TXP1"/>
<evidence type="ECO:0000259" key="3">
    <source>
        <dbReference type="Pfam" id="PF04967"/>
    </source>
</evidence>
<keyword evidence="6" id="KW-1185">Reference proteome</keyword>
<dbReference type="Proteomes" id="UP000199451">
    <property type="component" value="Unassembled WGS sequence"/>
</dbReference>
<protein>
    <submittedName>
        <fullName evidence="5">Predicted DNA binding protein, contains HTH domain</fullName>
    </submittedName>
</protein>
<organism evidence="5 6">
    <name type="scientific">Halogranum gelatinilyticum</name>
    <dbReference type="NCBI Taxonomy" id="660521"/>
    <lineage>
        <taxon>Archaea</taxon>
        <taxon>Methanobacteriati</taxon>
        <taxon>Methanobacteriota</taxon>
        <taxon>Stenosarchaea group</taxon>
        <taxon>Halobacteria</taxon>
        <taxon>Halobacteriales</taxon>
        <taxon>Haloferacaceae</taxon>
    </lineage>
</organism>
<keyword evidence="2" id="KW-0804">Transcription</keyword>
<name>A0A1G9TXP1_9EURY</name>
<dbReference type="Pfam" id="PF04967">
    <property type="entry name" value="HTH_10"/>
    <property type="match status" value="1"/>
</dbReference>
<evidence type="ECO:0000313" key="5">
    <source>
        <dbReference type="EMBL" id="SDM52005.1"/>
    </source>
</evidence>
<evidence type="ECO:0000256" key="2">
    <source>
        <dbReference type="ARBA" id="ARBA00023163"/>
    </source>
</evidence>
<proteinExistence type="predicted"/>
<dbReference type="PANTHER" id="PTHR34236:SF1">
    <property type="entry name" value="DIMETHYL SULFOXIDE REDUCTASE TRANSCRIPTIONAL ACTIVATOR"/>
    <property type="match status" value="1"/>
</dbReference>
<dbReference type="InterPro" id="IPR031803">
    <property type="entry name" value="BAT_GAF/HTH-assoc"/>
</dbReference>
<gene>
    <name evidence="5" type="ORF">SAMN04487949_1941</name>
</gene>
<feature type="domain" description="Bacterioopsin transcriptional activator GAF and HTH associated" evidence="4">
    <location>
        <begin position="5"/>
        <end position="133"/>
    </location>
</feature>
<dbReference type="PANTHER" id="PTHR34236">
    <property type="entry name" value="DIMETHYL SULFOXIDE REDUCTASE TRANSCRIPTIONAL ACTIVATOR"/>
    <property type="match status" value="1"/>
</dbReference>
<dbReference type="Pfam" id="PF15915">
    <property type="entry name" value="BAT"/>
    <property type="match status" value="1"/>
</dbReference>
<evidence type="ECO:0000259" key="4">
    <source>
        <dbReference type="Pfam" id="PF15915"/>
    </source>
</evidence>
<dbReference type="OrthoDB" id="156233at2157"/>